<gene>
    <name evidence="1" type="ORF">D9758_011071</name>
</gene>
<dbReference type="EMBL" id="JAACJM010000096">
    <property type="protein sequence ID" value="KAF5347188.1"/>
    <property type="molecule type" value="Genomic_DNA"/>
</dbReference>
<dbReference type="Gene3D" id="3.80.10.10">
    <property type="entry name" value="Ribonuclease Inhibitor"/>
    <property type="match status" value="1"/>
</dbReference>
<evidence type="ECO:0000313" key="2">
    <source>
        <dbReference type="Proteomes" id="UP000559256"/>
    </source>
</evidence>
<proteinExistence type="predicted"/>
<comment type="caution">
    <text evidence="1">The sequence shown here is derived from an EMBL/GenBank/DDBJ whole genome shotgun (WGS) entry which is preliminary data.</text>
</comment>
<keyword evidence="2" id="KW-1185">Reference proteome</keyword>
<dbReference type="InterPro" id="IPR032675">
    <property type="entry name" value="LRR_dom_sf"/>
</dbReference>
<dbReference type="Proteomes" id="UP000559256">
    <property type="component" value="Unassembled WGS sequence"/>
</dbReference>
<organism evidence="1 2">
    <name type="scientific">Tetrapyrgos nigripes</name>
    <dbReference type="NCBI Taxonomy" id="182062"/>
    <lineage>
        <taxon>Eukaryota</taxon>
        <taxon>Fungi</taxon>
        <taxon>Dikarya</taxon>
        <taxon>Basidiomycota</taxon>
        <taxon>Agaricomycotina</taxon>
        <taxon>Agaricomycetes</taxon>
        <taxon>Agaricomycetidae</taxon>
        <taxon>Agaricales</taxon>
        <taxon>Marasmiineae</taxon>
        <taxon>Marasmiaceae</taxon>
        <taxon>Tetrapyrgos</taxon>
    </lineage>
</organism>
<protein>
    <recommendedName>
        <fullName evidence="3">F-box domain-containing protein</fullName>
    </recommendedName>
</protein>
<evidence type="ECO:0008006" key="3">
    <source>
        <dbReference type="Google" id="ProtNLM"/>
    </source>
</evidence>
<sequence length="469" mass="52604">MASSVPPSLEQDSTAERDPALQLPFELFSEILLLSIDEGLNVETTVKRPLVLSQVSQHWRSVSLSTLRLWSRLHLQITRSKATRHASLVETWLTRSDSCPLQLHILWDEEVSSMSHPVLQAIVQHSDRWQRILLHLPTTAFPSLAPIKGHLLILTELSLGSNDFSRLTLDMFETAPMLRSFESINLSPLDLSLPWAQLSTIPIVSISIPECLEIQRRCPRLQNGTFILTFQFHSSLQGFDIDIRSPFIRSITFVSSPWSTFLDINLLLERCTYPQLVDLQMCDFRVPPRAQLPSFLARSPNLRSLDLRRVALSSEDLIACLQSVPNLVSLKLVENSGTGDFFTRDFLVAMMFSLQSAAGDGDTGYAGSSSSNYLVPHLKHLEIFISPSDSVVPLGSFVTMVESRCGLGTGNQLTSVHLWMKNLNMVYEVLGTERAEDVQERIFKLQDEGVDVTLGDFSPSSYDHHVSVM</sequence>
<dbReference type="AlphaFoldDB" id="A0A8H5FSK9"/>
<reference evidence="1 2" key="1">
    <citation type="journal article" date="2020" name="ISME J.">
        <title>Uncovering the hidden diversity of litter-decomposition mechanisms in mushroom-forming fungi.</title>
        <authorList>
            <person name="Floudas D."/>
            <person name="Bentzer J."/>
            <person name="Ahren D."/>
            <person name="Johansson T."/>
            <person name="Persson P."/>
            <person name="Tunlid A."/>
        </authorList>
    </citation>
    <scope>NUCLEOTIDE SEQUENCE [LARGE SCALE GENOMIC DNA]</scope>
    <source>
        <strain evidence="1 2">CBS 291.85</strain>
    </source>
</reference>
<dbReference type="OrthoDB" id="2886770at2759"/>
<dbReference type="SUPFAM" id="SSF52047">
    <property type="entry name" value="RNI-like"/>
    <property type="match status" value="1"/>
</dbReference>
<accession>A0A8H5FSK9</accession>
<evidence type="ECO:0000313" key="1">
    <source>
        <dbReference type="EMBL" id="KAF5347188.1"/>
    </source>
</evidence>
<name>A0A8H5FSK9_9AGAR</name>